<comment type="similarity">
    <text evidence="2 8">Belongs to the peptidase M16 family.</text>
</comment>
<dbReference type="Pfam" id="PF00675">
    <property type="entry name" value="Peptidase_M16"/>
    <property type="match status" value="1"/>
</dbReference>
<proteinExistence type="inferred from homology"/>
<dbReference type="OrthoDB" id="9811314at2"/>
<dbReference type="InterPro" id="IPR011765">
    <property type="entry name" value="Pept_M16_N"/>
</dbReference>
<dbReference type="PANTHER" id="PTHR43690">
    <property type="entry name" value="NARDILYSIN"/>
    <property type="match status" value="1"/>
</dbReference>
<keyword evidence="5" id="KW-0378">Hydrolase</keyword>
<evidence type="ECO:0000259" key="10">
    <source>
        <dbReference type="Pfam" id="PF00675"/>
    </source>
</evidence>
<gene>
    <name evidence="12" type="ORF">AM2010_931</name>
</gene>
<name>A0A0G3X8Q7_9SPHN</name>
<protein>
    <recommendedName>
        <fullName evidence="14">Peptidase M16</fullName>
    </recommendedName>
</protein>
<evidence type="ECO:0000313" key="12">
    <source>
        <dbReference type="EMBL" id="AKM07009.1"/>
    </source>
</evidence>
<dbReference type="InterPro" id="IPR007863">
    <property type="entry name" value="Peptidase_M16_C"/>
</dbReference>
<dbReference type="InterPro" id="IPR050626">
    <property type="entry name" value="Peptidase_M16"/>
</dbReference>
<sequence precursor="true">MNSQLKKHVSTLAIAAAAFATFSTPAVARPQTSGAEVSATAFPQDASDLEADPRVTYGVLDNGLRYAIMRNQTPKGVAALRMRIDTGSWNETDAQRGIAHFLEHMAFNGSINVPEGEMVKRLERHGLAFGADTNASTGFDQTVYKLNLPTVSEEVIDEAFFLMRETASNLLLDAEAIDRERGVIASEKSARDSVAFRSAVDNLAFFTQGSGRIDRLPIGVDETIASMPRDEFVRFYQDYYRPENTFIVFVGDVDPKKALDKIESYFGDWQPASPAGIKRPLVPAAIEPGTIGYYQDPEVLTYVTLAALYPYEQGPDTLARRKAKFLRNLGNSIVTRRLSRMVDEGRAPFLSGSLANYSQRDIVDGAAVRVRSEEGKWQESLAAADVEVRRALQFGFTQAELDEEIARTRRTLETAVERANTRKTYASREYNYAKALVDAFDSERVFTSPQANLAAFEQHIDGLTIDDVEAAFQKAWRGYEKPAIYLSTALELEDVETQVAEALAEARTLPVTAPIERAVQDFAFTDFGEPGAIVQDTYVEDADAHLVKFANNVRLNFKQTDFDAGTIYVQAKIGDGFFSMPPGNDEGLRRLAANLLSRSGVGPHTSDDLRSIFAGRRVAARPMLRIGEDAIQILGATDAKDLGDQMNLMAAYASAPSYRETIASQYRDQIRAWYPTHDATPISVVNKEVPRLIRSGDERYGFGDLESFMTPTLDEVRQWLDPQLKSGLIEITVVGDVDKQTVVDQVARTFGALPLRADRPGLYPGSRDLVFPQRPAEPVVLHHAGVADQALARIYWPAPDGSDPVTVYRLQALRSILRNRLTDVLREELGSTYSPGVGLEASDESEDFGYVFAHVTTAPDAAFDVVEETEKVGAKLAAEGVEQDEFQRAIQPLIEDVASSLQNNGYWVNALADAQSDQMGLARFRARGKAYRTMTPEDLGALAARIFRVEAAYPIVVLPEQ</sequence>
<dbReference type="SUPFAM" id="SSF63411">
    <property type="entry name" value="LuxS/MPP-like metallohydrolase"/>
    <property type="match status" value="4"/>
</dbReference>
<evidence type="ECO:0000313" key="13">
    <source>
        <dbReference type="Proteomes" id="UP000037643"/>
    </source>
</evidence>
<evidence type="ECO:0000256" key="7">
    <source>
        <dbReference type="ARBA" id="ARBA00023049"/>
    </source>
</evidence>
<dbReference type="PROSITE" id="PS00143">
    <property type="entry name" value="INSULINASE"/>
    <property type="match status" value="1"/>
</dbReference>
<dbReference type="KEGG" id="amx:AM2010_931"/>
<evidence type="ECO:0000256" key="2">
    <source>
        <dbReference type="ARBA" id="ARBA00007261"/>
    </source>
</evidence>
<feature type="domain" description="Peptidase M16 N-terminal" evidence="10">
    <location>
        <begin position="68"/>
        <end position="193"/>
    </location>
</feature>
<dbReference type="AlphaFoldDB" id="A0A0G3X8Q7"/>
<organism evidence="12 13">
    <name type="scientific">Pelagerythrobacter marensis</name>
    <dbReference type="NCBI Taxonomy" id="543877"/>
    <lineage>
        <taxon>Bacteria</taxon>
        <taxon>Pseudomonadati</taxon>
        <taxon>Pseudomonadota</taxon>
        <taxon>Alphaproteobacteria</taxon>
        <taxon>Sphingomonadales</taxon>
        <taxon>Erythrobacteraceae</taxon>
        <taxon>Pelagerythrobacter</taxon>
    </lineage>
</organism>
<dbReference type="PANTHER" id="PTHR43690:SF17">
    <property type="entry name" value="PROTEIN YHJJ"/>
    <property type="match status" value="1"/>
</dbReference>
<evidence type="ECO:0000256" key="8">
    <source>
        <dbReference type="RuleBase" id="RU004447"/>
    </source>
</evidence>
<dbReference type="GO" id="GO:0004222">
    <property type="term" value="F:metalloendopeptidase activity"/>
    <property type="evidence" value="ECO:0007669"/>
    <property type="project" value="InterPro"/>
</dbReference>
<feature type="chain" id="PRO_5002562593" description="Peptidase M16" evidence="9">
    <location>
        <begin position="29"/>
        <end position="961"/>
    </location>
</feature>
<dbReference type="InterPro" id="IPR011249">
    <property type="entry name" value="Metalloenz_LuxS/M16"/>
</dbReference>
<evidence type="ECO:0000256" key="5">
    <source>
        <dbReference type="ARBA" id="ARBA00022801"/>
    </source>
</evidence>
<evidence type="ECO:0000256" key="1">
    <source>
        <dbReference type="ARBA" id="ARBA00001947"/>
    </source>
</evidence>
<evidence type="ECO:0008006" key="14">
    <source>
        <dbReference type="Google" id="ProtNLM"/>
    </source>
</evidence>
<comment type="cofactor">
    <cofactor evidence="1">
        <name>Zn(2+)</name>
        <dbReference type="ChEBI" id="CHEBI:29105"/>
    </cofactor>
</comment>
<evidence type="ECO:0000259" key="11">
    <source>
        <dbReference type="Pfam" id="PF05193"/>
    </source>
</evidence>
<keyword evidence="9" id="KW-0732">Signal</keyword>
<keyword evidence="13" id="KW-1185">Reference proteome</keyword>
<dbReference type="Proteomes" id="UP000037643">
    <property type="component" value="Chromosome"/>
</dbReference>
<evidence type="ECO:0000256" key="4">
    <source>
        <dbReference type="ARBA" id="ARBA00022723"/>
    </source>
</evidence>
<keyword evidence="4" id="KW-0479">Metal-binding</keyword>
<dbReference type="GO" id="GO:0006508">
    <property type="term" value="P:proteolysis"/>
    <property type="evidence" value="ECO:0007669"/>
    <property type="project" value="UniProtKB-KW"/>
</dbReference>
<reference evidence="12 13" key="1">
    <citation type="submission" date="2015-06" db="EMBL/GenBank/DDBJ databases">
        <authorList>
            <person name="Kim K.M."/>
        </authorList>
    </citation>
    <scope>NUCLEOTIDE SEQUENCE [LARGE SCALE GENOMIC DNA]</scope>
    <source>
        <strain evidence="12 13">KCTC 22370</strain>
    </source>
</reference>
<keyword evidence="6" id="KW-0862">Zinc</keyword>
<dbReference type="Gene3D" id="3.30.830.10">
    <property type="entry name" value="Metalloenzyme, LuxS/M16 peptidase-like"/>
    <property type="match status" value="4"/>
</dbReference>
<keyword evidence="7" id="KW-0482">Metalloprotease</keyword>
<feature type="signal peptide" evidence="9">
    <location>
        <begin position="1"/>
        <end position="28"/>
    </location>
</feature>
<feature type="domain" description="Peptidase M16 C-terminal" evidence="11">
    <location>
        <begin position="228"/>
        <end position="406"/>
    </location>
</feature>
<evidence type="ECO:0000256" key="3">
    <source>
        <dbReference type="ARBA" id="ARBA00022670"/>
    </source>
</evidence>
<dbReference type="STRING" id="543877.AM2010_931"/>
<dbReference type="RefSeq" id="WP_047806093.1">
    <property type="nucleotide sequence ID" value="NZ_CP011805.1"/>
</dbReference>
<keyword evidence="3" id="KW-0645">Protease</keyword>
<evidence type="ECO:0000256" key="6">
    <source>
        <dbReference type="ARBA" id="ARBA00022833"/>
    </source>
</evidence>
<dbReference type="InterPro" id="IPR001431">
    <property type="entry name" value="Pept_M16_Zn_BS"/>
</dbReference>
<dbReference type="GO" id="GO:0046872">
    <property type="term" value="F:metal ion binding"/>
    <property type="evidence" value="ECO:0007669"/>
    <property type="project" value="UniProtKB-KW"/>
</dbReference>
<accession>A0A0G3X8Q7</accession>
<dbReference type="Pfam" id="PF05193">
    <property type="entry name" value="Peptidase_M16_C"/>
    <property type="match status" value="2"/>
</dbReference>
<feature type="domain" description="Peptidase M16 C-terminal" evidence="11">
    <location>
        <begin position="712"/>
        <end position="891"/>
    </location>
</feature>
<dbReference type="PATRIC" id="fig|543877.4.peg.941"/>
<dbReference type="EMBL" id="CP011805">
    <property type="protein sequence ID" value="AKM07009.1"/>
    <property type="molecule type" value="Genomic_DNA"/>
</dbReference>
<evidence type="ECO:0000256" key="9">
    <source>
        <dbReference type="SAM" id="SignalP"/>
    </source>
</evidence>